<comment type="caution">
    <text evidence="1">The sequence shown here is derived from an EMBL/GenBank/DDBJ whole genome shotgun (WGS) entry which is preliminary data.</text>
</comment>
<organism evidence="1 2">
    <name type="scientific">Coprococcus intestinihominis</name>
    <dbReference type="NCBI Taxonomy" id="3133154"/>
    <lineage>
        <taxon>Bacteria</taxon>
        <taxon>Bacillati</taxon>
        <taxon>Bacillota</taxon>
        <taxon>Clostridia</taxon>
        <taxon>Lachnospirales</taxon>
        <taxon>Lachnospiraceae</taxon>
        <taxon>Coprococcus</taxon>
    </lineage>
</organism>
<dbReference type="RefSeq" id="WP_349085453.1">
    <property type="nucleotide sequence ID" value="NZ_JBBMEK010000153.1"/>
</dbReference>
<dbReference type="Proteomes" id="UP001469749">
    <property type="component" value="Unassembled WGS sequence"/>
</dbReference>
<name>A0ABV1B9J0_9FIRM</name>
<reference evidence="1 2" key="1">
    <citation type="submission" date="2024-03" db="EMBL/GenBank/DDBJ databases">
        <title>Human intestinal bacterial collection.</title>
        <authorList>
            <person name="Pauvert C."/>
            <person name="Hitch T.C.A."/>
            <person name="Clavel T."/>
        </authorList>
    </citation>
    <scope>NUCLEOTIDE SEQUENCE [LARGE SCALE GENOMIC DNA]</scope>
    <source>
        <strain evidence="1 2">CLA-AA-H190</strain>
    </source>
</reference>
<dbReference type="EMBL" id="JBBMEK010000153">
    <property type="protein sequence ID" value="MEQ2365744.1"/>
    <property type="molecule type" value="Genomic_DNA"/>
</dbReference>
<gene>
    <name evidence="1" type="ORF">WMO25_11640</name>
</gene>
<evidence type="ECO:0000313" key="1">
    <source>
        <dbReference type="EMBL" id="MEQ2365744.1"/>
    </source>
</evidence>
<evidence type="ECO:0000313" key="2">
    <source>
        <dbReference type="Proteomes" id="UP001469749"/>
    </source>
</evidence>
<proteinExistence type="predicted"/>
<protein>
    <submittedName>
        <fullName evidence="1">Uncharacterized protein</fullName>
    </submittedName>
</protein>
<keyword evidence="2" id="KW-1185">Reference proteome</keyword>
<accession>A0ABV1B9J0</accession>
<sequence length="141" mass="16526">MNINYRCLRELEIKGLFETPEHRSRFSELLNCYCNYPFFNKGLCKCMYLSSWDMEHFIVMLDILNDMTIGKNQNLQLMKDNGKVLENMSDGYDRYIFQLAGAFLTSQDFQMPYVPIAKEGQHIIQRALEAAEVIETVFNAE</sequence>